<accession>A0A914VSG2</accession>
<evidence type="ECO:0000313" key="2">
    <source>
        <dbReference type="WBParaSite" id="PSAMB.scaffold23862size406.g39015.t1"/>
    </source>
</evidence>
<dbReference type="Proteomes" id="UP000887566">
    <property type="component" value="Unplaced"/>
</dbReference>
<organism evidence="1 2">
    <name type="scientific">Plectus sambesii</name>
    <dbReference type="NCBI Taxonomy" id="2011161"/>
    <lineage>
        <taxon>Eukaryota</taxon>
        <taxon>Metazoa</taxon>
        <taxon>Ecdysozoa</taxon>
        <taxon>Nematoda</taxon>
        <taxon>Chromadorea</taxon>
        <taxon>Plectida</taxon>
        <taxon>Plectina</taxon>
        <taxon>Plectoidea</taxon>
        <taxon>Plectidae</taxon>
        <taxon>Plectus</taxon>
    </lineage>
</organism>
<sequence length="66" mass="7194">AKEATKTATKTATDTAKSLKTTADKTLLGDFQSEQQKFADELERKKMASQTAVAAVAPWIGYQEED</sequence>
<dbReference type="WBParaSite" id="PSAMB.scaffold23862size406.g39015.t1">
    <property type="protein sequence ID" value="PSAMB.scaffold23862size406.g39015.t1"/>
    <property type="gene ID" value="PSAMB.scaffold23862size406.g39015"/>
</dbReference>
<reference evidence="2" key="1">
    <citation type="submission" date="2022-11" db="UniProtKB">
        <authorList>
            <consortium name="WormBaseParasite"/>
        </authorList>
    </citation>
    <scope>IDENTIFICATION</scope>
</reference>
<evidence type="ECO:0000313" key="1">
    <source>
        <dbReference type="Proteomes" id="UP000887566"/>
    </source>
</evidence>
<name>A0A914VSG2_9BILA</name>
<dbReference type="AlphaFoldDB" id="A0A914VSG2"/>
<proteinExistence type="predicted"/>
<keyword evidence="1" id="KW-1185">Reference proteome</keyword>
<protein>
    <submittedName>
        <fullName evidence="2">Uncharacterized protein</fullName>
    </submittedName>
</protein>